<evidence type="ECO:0000256" key="1">
    <source>
        <dbReference type="SAM" id="MobiDB-lite"/>
    </source>
</evidence>
<comment type="caution">
    <text evidence="3">The sequence shown here is derived from an EMBL/GenBank/DDBJ whole genome shotgun (WGS) entry which is preliminary data.</text>
</comment>
<dbReference type="InterPro" id="IPR014710">
    <property type="entry name" value="RmlC-like_jellyroll"/>
</dbReference>
<dbReference type="CDD" id="cd02219">
    <property type="entry name" value="cupin_YjlB-like"/>
    <property type="match status" value="1"/>
</dbReference>
<keyword evidence="4" id="KW-1185">Reference proteome</keyword>
<gene>
    <name evidence="3" type="ORF">ACFQ2O_06010</name>
</gene>
<dbReference type="EMBL" id="JBHTLD010000035">
    <property type="protein sequence ID" value="MFD1185758.1"/>
    <property type="molecule type" value="Genomic_DNA"/>
</dbReference>
<dbReference type="Gene3D" id="2.60.120.10">
    <property type="entry name" value="Jelly Rolls"/>
    <property type="match status" value="1"/>
</dbReference>
<name>A0ABW3SLL1_9BACT</name>
<evidence type="ECO:0000259" key="2">
    <source>
        <dbReference type="Pfam" id="PF07883"/>
    </source>
</evidence>
<organism evidence="3 4">
    <name type="scientific">Pontibacter rugosus</name>
    <dbReference type="NCBI Taxonomy" id="1745966"/>
    <lineage>
        <taxon>Bacteria</taxon>
        <taxon>Pseudomonadati</taxon>
        <taxon>Bacteroidota</taxon>
        <taxon>Cytophagia</taxon>
        <taxon>Cytophagales</taxon>
        <taxon>Hymenobacteraceae</taxon>
        <taxon>Pontibacter</taxon>
    </lineage>
</organism>
<dbReference type="Pfam" id="PF07883">
    <property type="entry name" value="Cupin_2"/>
    <property type="match status" value="1"/>
</dbReference>
<proteinExistence type="predicted"/>
<dbReference type="InterPro" id="IPR011051">
    <property type="entry name" value="RmlC_Cupin_sf"/>
</dbReference>
<dbReference type="InterPro" id="IPR014500">
    <property type="entry name" value="UCP019307_cupin"/>
</dbReference>
<dbReference type="RefSeq" id="WP_377523966.1">
    <property type="nucleotide sequence ID" value="NZ_JBHTLD010000035.1"/>
</dbReference>
<accession>A0ABW3SLL1</accession>
<dbReference type="SUPFAM" id="SSF51182">
    <property type="entry name" value="RmlC-like cupins"/>
    <property type="match status" value="1"/>
</dbReference>
<evidence type="ECO:0000313" key="3">
    <source>
        <dbReference type="EMBL" id="MFD1185758.1"/>
    </source>
</evidence>
<sequence>MTQQTTSTYLLKANGALPNNPQLPVLVCEQVFQPNANLVNQFKQTFEQNNWRGTWVGGVFDYHHYHSTAHEVLGVAAGSAVILLGGPGAEEIEVKAGDMLILPAGTGHCLESSSADFKVVGAYPEGQENYDICTEDDDPKEQKENIAKVTLPESDPIAGANGPLLKHWHKPEQAL</sequence>
<dbReference type="PANTHER" id="PTHR36448">
    <property type="entry name" value="BLR7373 PROTEIN"/>
    <property type="match status" value="1"/>
</dbReference>
<feature type="domain" description="Cupin type-2" evidence="2">
    <location>
        <begin position="57"/>
        <end position="114"/>
    </location>
</feature>
<dbReference type="PANTHER" id="PTHR36448:SF2">
    <property type="entry name" value="CUPIN TYPE-1 DOMAIN-CONTAINING PROTEIN"/>
    <property type="match status" value="1"/>
</dbReference>
<feature type="region of interest" description="Disordered" evidence="1">
    <location>
        <begin position="150"/>
        <end position="175"/>
    </location>
</feature>
<dbReference type="InterPro" id="IPR013096">
    <property type="entry name" value="Cupin_2"/>
</dbReference>
<dbReference type="InterPro" id="IPR047121">
    <property type="entry name" value="YjiB-like"/>
</dbReference>
<evidence type="ECO:0000313" key="4">
    <source>
        <dbReference type="Proteomes" id="UP001597094"/>
    </source>
</evidence>
<dbReference type="PIRSF" id="PIRSF019307">
    <property type="entry name" value="UCP019307"/>
    <property type="match status" value="1"/>
</dbReference>
<protein>
    <submittedName>
        <fullName evidence="3">Cupin domain-containing protein</fullName>
    </submittedName>
</protein>
<dbReference type="Proteomes" id="UP001597094">
    <property type="component" value="Unassembled WGS sequence"/>
</dbReference>
<reference evidence="4" key="1">
    <citation type="journal article" date="2019" name="Int. J. Syst. Evol. Microbiol.">
        <title>The Global Catalogue of Microorganisms (GCM) 10K type strain sequencing project: providing services to taxonomists for standard genome sequencing and annotation.</title>
        <authorList>
            <consortium name="The Broad Institute Genomics Platform"/>
            <consortium name="The Broad Institute Genome Sequencing Center for Infectious Disease"/>
            <person name="Wu L."/>
            <person name="Ma J."/>
        </authorList>
    </citation>
    <scope>NUCLEOTIDE SEQUENCE [LARGE SCALE GENOMIC DNA]</scope>
    <source>
        <strain evidence="4">JCM 31319</strain>
    </source>
</reference>